<proteinExistence type="predicted"/>
<name>U9UAL0_RHIID</name>
<organism evidence="1">
    <name type="scientific">Rhizophagus irregularis (strain DAOM 181602 / DAOM 197198 / MUCL 43194)</name>
    <name type="common">Arbuscular mycorrhizal fungus</name>
    <name type="synonym">Glomus intraradices</name>
    <dbReference type="NCBI Taxonomy" id="747089"/>
    <lineage>
        <taxon>Eukaryota</taxon>
        <taxon>Fungi</taxon>
        <taxon>Fungi incertae sedis</taxon>
        <taxon>Mucoromycota</taxon>
        <taxon>Glomeromycotina</taxon>
        <taxon>Glomeromycetes</taxon>
        <taxon>Glomerales</taxon>
        <taxon>Glomeraceae</taxon>
        <taxon>Rhizophagus</taxon>
    </lineage>
</organism>
<reference evidence="1" key="1">
    <citation type="submission" date="2013-07" db="EMBL/GenBank/DDBJ databases">
        <title>The genome of an arbuscular mycorrhizal fungus provides insights into the evolution of the oldest plant symbiosis.</title>
        <authorList>
            <consortium name="DOE Joint Genome Institute"/>
            <person name="Tisserant E."/>
            <person name="Malbreil M."/>
            <person name="Kuo A."/>
            <person name="Kohler A."/>
            <person name="Symeonidi A."/>
            <person name="Balestrini R."/>
            <person name="Charron P."/>
            <person name="Duensing N."/>
            <person name="Frei-dit-Frey N."/>
            <person name="Gianinazzi-Pearson V."/>
            <person name="Gilbert B."/>
            <person name="Handa Y."/>
            <person name="Hijri M."/>
            <person name="Kaul R."/>
            <person name="Kawaguchi M."/>
            <person name="Krajinski F."/>
            <person name="Lammers P."/>
            <person name="Lapierre D."/>
            <person name="Masclaux F.G."/>
            <person name="Murat C."/>
            <person name="Morin E."/>
            <person name="Ndikumana S."/>
            <person name="Pagni M."/>
            <person name="Petitpierre D."/>
            <person name="Requena N."/>
            <person name="Rosikiewicz P."/>
            <person name="Riley R."/>
            <person name="Saito K."/>
            <person name="San Clemente H."/>
            <person name="Shapiro H."/>
            <person name="van Tuinen D."/>
            <person name="Becard G."/>
            <person name="Bonfante P."/>
            <person name="Paszkowski U."/>
            <person name="Shachar-Hill Y."/>
            <person name="Young J.P."/>
            <person name="Sanders I.R."/>
            <person name="Henrissat B."/>
            <person name="Rensing S.A."/>
            <person name="Grigoriev I.V."/>
            <person name="Corradi N."/>
            <person name="Roux C."/>
            <person name="Martin F."/>
        </authorList>
    </citation>
    <scope>NUCLEOTIDE SEQUENCE</scope>
    <source>
        <strain evidence="1">DAOM 197198</strain>
    </source>
</reference>
<gene>
    <name evidence="1" type="ORF">GLOINDRAFT_21809</name>
</gene>
<dbReference type="AlphaFoldDB" id="U9UAL0"/>
<dbReference type="HOGENOM" id="CLU_1897305_0_0_1"/>
<accession>U9UAL0</accession>
<evidence type="ECO:0000313" key="1">
    <source>
        <dbReference type="EMBL" id="ESA17420.1"/>
    </source>
</evidence>
<protein>
    <submittedName>
        <fullName evidence="1">Uncharacterized protein</fullName>
    </submittedName>
</protein>
<dbReference type="EMBL" id="KI280199">
    <property type="protein sequence ID" value="ESA17420.1"/>
    <property type="molecule type" value="Genomic_DNA"/>
</dbReference>
<sequence length="134" mass="15723">MIIANSKHVSWRTKASSYNLLTLDILNRNYPNVLNICFFCDNTQESNEHLWTCPQTNTLLIPWTNNPPSTLQDAPDLHCLLINMVPSSKVEPFKQAKINKKLSKTILLKFLYDLHHDIYESLWKIRAVKWKAWK</sequence>